<dbReference type="EMBL" id="PFWI01000005">
    <property type="protein sequence ID" value="PJA62618.1"/>
    <property type="molecule type" value="Genomic_DNA"/>
</dbReference>
<protein>
    <submittedName>
        <fullName evidence="1">Uncharacterized protein</fullName>
    </submittedName>
</protein>
<comment type="caution">
    <text evidence="1">The sequence shown here is derived from an EMBL/GenBank/DDBJ whole genome shotgun (WGS) entry which is preliminary data.</text>
</comment>
<evidence type="ECO:0000313" key="1">
    <source>
        <dbReference type="EMBL" id="PJA62618.1"/>
    </source>
</evidence>
<accession>A0A2M7YI23</accession>
<dbReference type="SUPFAM" id="SSF52540">
    <property type="entry name" value="P-loop containing nucleoside triphosphate hydrolases"/>
    <property type="match status" value="1"/>
</dbReference>
<reference evidence="2" key="1">
    <citation type="submission" date="2017-09" db="EMBL/GenBank/DDBJ databases">
        <title>Depth-based differentiation of microbial function through sediment-hosted aquifers and enrichment of novel symbionts in the deep terrestrial subsurface.</title>
        <authorList>
            <person name="Probst A.J."/>
            <person name="Ladd B."/>
            <person name="Jarett J.K."/>
            <person name="Geller-Mcgrath D.E."/>
            <person name="Sieber C.M.K."/>
            <person name="Emerson J.B."/>
            <person name="Anantharaman K."/>
            <person name="Thomas B.C."/>
            <person name="Malmstrom R."/>
            <person name="Stieglmeier M."/>
            <person name="Klingl A."/>
            <person name="Woyke T."/>
            <person name="Ryan C.M."/>
            <person name="Banfield J.F."/>
        </authorList>
    </citation>
    <scope>NUCLEOTIDE SEQUENCE [LARGE SCALE GENOMIC DNA]</scope>
</reference>
<organism evidence="1 2">
    <name type="scientific">bacterium (Candidatus Ratteibacteria) CG_4_9_14_3_um_filter_41_21</name>
    <dbReference type="NCBI Taxonomy" id="2014289"/>
    <lineage>
        <taxon>Bacteria</taxon>
        <taxon>Candidatus Ratteibacteria</taxon>
    </lineage>
</organism>
<dbReference type="AlphaFoldDB" id="A0A2M7YI23"/>
<gene>
    <name evidence="1" type="ORF">CO162_00145</name>
</gene>
<dbReference type="Pfam" id="PF13479">
    <property type="entry name" value="AAA_24"/>
    <property type="match status" value="1"/>
</dbReference>
<name>A0A2M7YI23_9BACT</name>
<sequence length="330" mass="36985">MLKITKACEVTKVSTIIVSLYGQPGIGKTSMSSTSNKSLLLDCDSGAYRSEFTGDRVEVKNWSDIVGITVEDIEGYDTIIIDTVGRALEFLSAALIIQNPKLSKKTGELTIAGYGAVKQSFRSWIGGLRTLNKDIVFVSHEKEERTGDDRIVRPDIQGGTYGEILKLADAMGYMYQEGQNRIIDFTPTDYHIGKDSGKIGKIIIPHFGQEPNFLSKIIQQIKDTLNRVSMENRKISQIVSAWRTRIDEIKNSEEANCFLLEIKEEKNPTVLTQVRGLLAKKTKNLGLRVNAHKQYELIVDCPDKKPESSETFCPTQACFTDCPVFTKYKR</sequence>
<dbReference type="Proteomes" id="UP000229213">
    <property type="component" value="Unassembled WGS sequence"/>
</dbReference>
<evidence type="ECO:0000313" key="2">
    <source>
        <dbReference type="Proteomes" id="UP000229213"/>
    </source>
</evidence>
<dbReference type="InterPro" id="IPR027417">
    <property type="entry name" value="P-loop_NTPase"/>
</dbReference>
<proteinExistence type="predicted"/>